<evidence type="ECO:0000313" key="14">
    <source>
        <dbReference type="Proteomes" id="UP000295773"/>
    </source>
</evidence>
<dbReference type="PANTHER" id="PTHR46494">
    <property type="entry name" value="CORA FAMILY METAL ION TRANSPORTER (EUROFUNG)"/>
    <property type="match status" value="1"/>
</dbReference>
<dbReference type="SUPFAM" id="SSF144083">
    <property type="entry name" value="Magnesium transport protein CorA, transmembrane region"/>
    <property type="match status" value="1"/>
</dbReference>
<evidence type="ECO:0000256" key="7">
    <source>
        <dbReference type="ARBA" id="ARBA00022989"/>
    </source>
</evidence>
<accession>A0A4V2VL71</accession>
<comment type="subcellular location">
    <subcellularLocation>
        <location evidence="1">Cell membrane</location>
        <topology evidence="1">Multi-pass membrane protein</topology>
    </subcellularLocation>
</comment>
<feature type="transmembrane region" description="Helical" evidence="12">
    <location>
        <begin position="281"/>
        <end position="301"/>
    </location>
</feature>
<keyword evidence="14" id="KW-1185">Reference proteome</keyword>
<dbReference type="GeneID" id="73795302"/>
<proteinExistence type="inferred from homology"/>
<keyword evidence="3" id="KW-0813">Transport</keyword>
<dbReference type="SUPFAM" id="SSF143865">
    <property type="entry name" value="CorA soluble domain-like"/>
    <property type="match status" value="1"/>
</dbReference>
<evidence type="ECO:0000256" key="10">
    <source>
        <dbReference type="ARBA" id="ARBA00034269"/>
    </source>
</evidence>
<evidence type="ECO:0000256" key="1">
    <source>
        <dbReference type="ARBA" id="ARBA00004651"/>
    </source>
</evidence>
<dbReference type="InterPro" id="IPR045861">
    <property type="entry name" value="CorA_cytoplasmic_dom"/>
</dbReference>
<evidence type="ECO:0000256" key="5">
    <source>
        <dbReference type="ARBA" id="ARBA00022692"/>
    </source>
</evidence>
<dbReference type="RefSeq" id="WP_008689003.1">
    <property type="nucleotide sequence ID" value="NZ_AP024510.1"/>
</dbReference>
<gene>
    <name evidence="13" type="ORF">EDD61_10387</name>
</gene>
<keyword evidence="6" id="KW-0460">Magnesium</keyword>
<comment type="similarity">
    <text evidence="2">Belongs to the CorA metal ion transporter (MIT) (TC 1.A.35) family.</text>
</comment>
<dbReference type="GO" id="GO:0015087">
    <property type="term" value="F:cobalt ion transmembrane transporter activity"/>
    <property type="evidence" value="ECO:0007669"/>
    <property type="project" value="TreeGrafter"/>
</dbReference>
<dbReference type="GO" id="GO:0005886">
    <property type="term" value="C:plasma membrane"/>
    <property type="evidence" value="ECO:0007669"/>
    <property type="project" value="UniProtKB-SubCell"/>
</dbReference>
<keyword evidence="4" id="KW-1003">Cell membrane</keyword>
<keyword evidence="5 12" id="KW-0812">Transmembrane</keyword>
<dbReference type="GO" id="GO:0000287">
    <property type="term" value="F:magnesium ion binding"/>
    <property type="evidence" value="ECO:0007669"/>
    <property type="project" value="TreeGrafter"/>
</dbReference>
<keyword evidence="9 12" id="KW-0472">Membrane</keyword>
<protein>
    <submittedName>
        <fullName evidence="13">Magnesium transporter</fullName>
    </submittedName>
</protein>
<sequence>MLYRLEQKMIPITLDDVNDTVLCAGVYRMAEMEPLLAHFGFAPQTLRELKEHHQHTVNKLDAYFGYCFGLVHEIIKQDEELSFIHIGVYFKKNLILLVCEDEKALQRFQHRLELIPNTSYSLEHVLAILLESVLAPMHPLFESIENTIMQMEEDILSMQKVTMTANIMKIRREITMLSHYFAQMMDIAEELQQDENDLFQKDQLHHIRIFADRVQRYEQSVQMLKDYIIQVRELQQSQYDLNLNRMMYVFTIVTIIFLPLTLIVGWYGMNFTTMPELTWRYGYLFVIALSLITIVGCIWYFKKKDILQ</sequence>
<keyword evidence="8" id="KW-0406">Ion transport</keyword>
<dbReference type="Gene3D" id="1.20.58.340">
    <property type="entry name" value="Magnesium transport protein CorA, transmembrane region"/>
    <property type="match status" value="2"/>
</dbReference>
<evidence type="ECO:0000256" key="8">
    <source>
        <dbReference type="ARBA" id="ARBA00023065"/>
    </source>
</evidence>
<dbReference type="CDD" id="cd12826">
    <property type="entry name" value="EcCorA_ZntB-like_u1"/>
    <property type="match status" value="1"/>
</dbReference>
<evidence type="ECO:0000313" key="13">
    <source>
        <dbReference type="EMBL" id="TCU62674.1"/>
    </source>
</evidence>
<evidence type="ECO:0000256" key="4">
    <source>
        <dbReference type="ARBA" id="ARBA00022475"/>
    </source>
</evidence>
<name>A0A4V2VL71_9FIRM</name>
<dbReference type="InterPro" id="IPR002523">
    <property type="entry name" value="MgTranspt_CorA/ZnTranspt_ZntB"/>
</dbReference>
<comment type="catalytic activity">
    <reaction evidence="10">
        <text>Mg(2+)(in) = Mg(2+)(out)</text>
        <dbReference type="Rhea" id="RHEA:29827"/>
        <dbReference type="ChEBI" id="CHEBI:18420"/>
    </reaction>
</comment>
<evidence type="ECO:0000256" key="12">
    <source>
        <dbReference type="SAM" id="Phobius"/>
    </source>
</evidence>
<dbReference type="PANTHER" id="PTHR46494:SF1">
    <property type="entry name" value="CORA FAMILY METAL ION TRANSPORTER (EUROFUNG)"/>
    <property type="match status" value="1"/>
</dbReference>
<dbReference type="Gene3D" id="3.30.460.20">
    <property type="entry name" value="CorA soluble domain-like"/>
    <property type="match status" value="1"/>
</dbReference>
<dbReference type="InterPro" id="IPR045863">
    <property type="entry name" value="CorA_TM1_TM2"/>
</dbReference>
<dbReference type="AlphaFoldDB" id="A0A4V2VL71"/>
<comment type="caution">
    <text evidence="13">The sequence shown here is derived from an EMBL/GenBank/DDBJ whole genome shotgun (WGS) entry which is preliminary data.</text>
</comment>
<organism evidence="13 14">
    <name type="scientific">Longicatena caecimuris</name>
    <dbReference type="NCBI Taxonomy" id="1796635"/>
    <lineage>
        <taxon>Bacteria</taxon>
        <taxon>Bacillati</taxon>
        <taxon>Bacillota</taxon>
        <taxon>Erysipelotrichia</taxon>
        <taxon>Erysipelotrichales</taxon>
        <taxon>Erysipelotrichaceae</taxon>
        <taxon>Longicatena</taxon>
    </lineage>
</organism>
<dbReference type="GO" id="GO:0015095">
    <property type="term" value="F:magnesium ion transmembrane transporter activity"/>
    <property type="evidence" value="ECO:0007669"/>
    <property type="project" value="TreeGrafter"/>
</dbReference>
<dbReference type="EMBL" id="SMBP01000003">
    <property type="protein sequence ID" value="TCU62674.1"/>
    <property type="molecule type" value="Genomic_DNA"/>
</dbReference>
<dbReference type="FunFam" id="1.20.58.340:FF:000004">
    <property type="entry name" value="Magnesium transport protein CorA"/>
    <property type="match status" value="1"/>
</dbReference>
<dbReference type="GO" id="GO:0050897">
    <property type="term" value="F:cobalt ion binding"/>
    <property type="evidence" value="ECO:0007669"/>
    <property type="project" value="TreeGrafter"/>
</dbReference>
<dbReference type="Pfam" id="PF01544">
    <property type="entry name" value="CorA"/>
    <property type="match status" value="1"/>
</dbReference>
<evidence type="ECO:0000256" key="6">
    <source>
        <dbReference type="ARBA" id="ARBA00022842"/>
    </source>
</evidence>
<comment type="function">
    <text evidence="11">Mediates influx of magnesium ions. Alternates between open and closed states. Activated by low cytoplasmic Mg(2+) levels. Inactive when cytoplasmic Mg(2+) levels are high.</text>
</comment>
<dbReference type="Proteomes" id="UP000295773">
    <property type="component" value="Unassembled WGS sequence"/>
</dbReference>
<feature type="transmembrane region" description="Helical" evidence="12">
    <location>
        <begin position="247"/>
        <end position="269"/>
    </location>
</feature>
<evidence type="ECO:0000256" key="11">
    <source>
        <dbReference type="ARBA" id="ARBA00045497"/>
    </source>
</evidence>
<evidence type="ECO:0000256" key="3">
    <source>
        <dbReference type="ARBA" id="ARBA00022448"/>
    </source>
</evidence>
<keyword evidence="7 12" id="KW-1133">Transmembrane helix</keyword>
<evidence type="ECO:0000256" key="2">
    <source>
        <dbReference type="ARBA" id="ARBA00009765"/>
    </source>
</evidence>
<reference evidence="13 14" key="1">
    <citation type="submission" date="2019-03" db="EMBL/GenBank/DDBJ databases">
        <title>Genomic Encyclopedia of Type Strains, Phase IV (KMG-IV): sequencing the most valuable type-strain genomes for metagenomic binning, comparative biology and taxonomic classification.</title>
        <authorList>
            <person name="Goeker M."/>
        </authorList>
    </citation>
    <scope>NUCLEOTIDE SEQUENCE [LARGE SCALE GENOMIC DNA]</scope>
    <source>
        <strain evidence="13 14">DSM 29481</strain>
    </source>
</reference>
<evidence type="ECO:0000256" key="9">
    <source>
        <dbReference type="ARBA" id="ARBA00023136"/>
    </source>
</evidence>